<dbReference type="OrthoDB" id="10390790at2759"/>
<reference evidence="1 2" key="1">
    <citation type="submission" date="2019-05" db="EMBL/GenBank/DDBJ databases">
        <title>Emergence of the Ug99 lineage of the wheat stem rust pathogen through somatic hybridization.</title>
        <authorList>
            <person name="Li F."/>
            <person name="Upadhyaya N.M."/>
            <person name="Sperschneider J."/>
            <person name="Matny O."/>
            <person name="Nguyen-Phuc H."/>
            <person name="Mago R."/>
            <person name="Raley C."/>
            <person name="Miller M.E."/>
            <person name="Silverstein K.A.T."/>
            <person name="Henningsen E."/>
            <person name="Hirsch C.D."/>
            <person name="Visser B."/>
            <person name="Pretorius Z.A."/>
            <person name="Steffenson B.J."/>
            <person name="Schwessinger B."/>
            <person name="Dodds P.N."/>
            <person name="Figueroa M."/>
        </authorList>
    </citation>
    <scope>NUCLEOTIDE SEQUENCE [LARGE SCALE GENOMIC DNA]</scope>
    <source>
        <strain evidence="1">21-0</strain>
    </source>
</reference>
<organism evidence="1 2">
    <name type="scientific">Puccinia graminis f. sp. tritici</name>
    <dbReference type="NCBI Taxonomy" id="56615"/>
    <lineage>
        <taxon>Eukaryota</taxon>
        <taxon>Fungi</taxon>
        <taxon>Dikarya</taxon>
        <taxon>Basidiomycota</taxon>
        <taxon>Pucciniomycotina</taxon>
        <taxon>Pucciniomycetes</taxon>
        <taxon>Pucciniales</taxon>
        <taxon>Pucciniaceae</taxon>
        <taxon>Puccinia</taxon>
    </lineage>
</organism>
<dbReference type="EMBL" id="VSWC01000014">
    <property type="protein sequence ID" value="KAA1115386.1"/>
    <property type="molecule type" value="Genomic_DNA"/>
</dbReference>
<name>A0A5B0QPY7_PUCGR</name>
<gene>
    <name evidence="1" type="ORF">PGT21_035887</name>
</gene>
<comment type="caution">
    <text evidence="1">The sequence shown here is derived from an EMBL/GenBank/DDBJ whole genome shotgun (WGS) entry which is preliminary data.</text>
</comment>
<protein>
    <submittedName>
        <fullName evidence="1">Uncharacterized protein</fullName>
    </submittedName>
</protein>
<keyword evidence="2" id="KW-1185">Reference proteome</keyword>
<dbReference type="AlphaFoldDB" id="A0A5B0QPY7"/>
<sequence length="220" mass="24261">MTLRNSCAAVESAELRVPRSDILGPGEQVGPVNQPVYIPPIPTATVLPTSSGLQSDLRCIDDRIQQILSCVLPAAKSSELIGQDSVKSAEPSALHSVLRRSGPSSCPYTHLRADFNSEQYRRHPQTTPASDSFRGLRSDLRCIDNRTRRICVVILPSAESIKVIGQDQSAARGVARREVVFEGQTHQPVPILIPINTDDSRRFPRPTPTSEFFQFCQLDF</sequence>
<evidence type="ECO:0000313" key="2">
    <source>
        <dbReference type="Proteomes" id="UP000324748"/>
    </source>
</evidence>
<accession>A0A5B0QPY7</accession>
<proteinExistence type="predicted"/>
<dbReference type="Proteomes" id="UP000324748">
    <property type="component" value="Unassembled WGS sequence"/>
</dbReference>
<evidence type="ECO:0000313" key="1">
    <source>
        <dbReference type="EMBL" id="KAA1115386.1"/>
    </source>
</evidence>